<dbReference type="AlphaFoldDB" id="A0AAD5NEC6"/>
<proteinExistence type="predicted"/>
<gene>
    <name evidence="1" type="ORF">LWI28_005808</name>
</gene>
<protein>
    <submittedName>
        <fullName evidence="1">Uncharacterized protein</fullName>
    </submittedName>
</protein>
<accession>A0AAD5NEC6</accession>
<organism evidence="1 2">
    <name type="scientific">Acer negundo</name>
    <name type="common">Box elder</name>
    <dbReference type="NCBI Taxonomy" id="4023"/>
    <lineage>
        <taxon>Eukaryota</taxon>
        <taxon>Viridiplantae</taxon>
        <taxon>Streptophyta</taxon>
        <taxon>Embryophyta</taxon>
        <taxon>Tracheophyta</taxon>
        <taxon>Spermatophyta</taxon>
        <taxon>Magnoliopsida</taxon>
        <taxon>eudicotyledons</taxon>
        <taxon>Gunneridae</taxon>
        <taxon>Pentapetalae</taxon>
        <taxon>rosids</taxon>
        <taxon>malvids</taxon>
        <taxon>Sapindales</taxon>
        <taxon>Sapindaceae</taxon>
        <taxon>Hippocastanoideae</taxon>
        <taxon>Acereae</taxon>
        <taxon>Acer</taxon>
    </lineage>
</organism>
<reference evidence="1" key="1">
    <citation type="journal article" date="2022" name="Plant J.">
        <title>Strategies of tolerance reflected in two North American maple genomes.</title>
        <authorList>
            <person name="McEvoy S.L."/>
            <person name="Sezen U.U."/>
            <person name="Trouern-Trend A."/>
            <person name="McMahon S.M."/>
            <person name="Schaberg P.G."/>
            <person name="Yang J."/>
            <person name="Wegrzyn J.L."/>
            <person name="Swenson N.G."/>
        </authorList>
    </citation>
    <scope>NUCLEOTIDE SEQUENCE</scope>
    <source>
        <strain evidence="1">91603</strain>
    </source>
</reference>
<keyword evidence="2" id="KW-1185">Reference proteome</keyword>
<reference evidence="1" key="2">
    <citation type="submission" date="2023-02" db="EMBL/GenBank/DDBJ databases">
        <authorList>
            <person name="Swenson N.G."/>
            <person name="Wegrzyn J.L."/>
            <person name="Mcevoy S.L."/>
        </authorList>
    </citation>
    <scope>NUCLEOTIDE SEQUENCE</scope>
    <source>
        <strain evidence="1">91603</strain>
        <tissue evidence="1">Leaf</tissue>
    </source>
</reference>
<dbReference type="Proteomes" id="UP001064489">
    <property type="component" value="Chromosome 11"/>
</dbReference>
<dbReference type="EMBL" id="JAJSOW010000108">
    <property type="protein sequence ID" value="KAI9153091.1"/>
    <property type="molecule type" value="Genomic_DNA"/>
</dbReference>
<evidence type="ECO:0000313" key="1">
    <source>
        <dbReference type="EMBL" id="KAI9153091.1"/>
    </source>
</evidence>
<evidence type="ECO:0000313" key="2">
    <source>
        <dbReference type="Proteomes" id="UP001064489"/>
    </source>
</evidence>
<name>A0AAD5NEC6_ACENE</name>
<sequence length="143" mass="16508">MAACNQRYYNDVIEIRVDKFTRVYYLKNRYGMMSTQIAESMNSVLLDLRKRPIATIAEQTKDMMQNWFHNLRTIANCLRSNLTPATDNHILKGVEPSYKCIIHLISYHRMAAGGLMIAYTPRKANMVTHGLAKQVLKNCGDFF</sequence>
<comment type="caution">
    <text evidence="1">The sequence shown here is derived from an EMBL/GenBank/DDBJ whole genome shotgun (WGS) entry which is preliminary data.</text>
</comment>